<dbReference type="eggNOG" id="ENOG502QTQX">
    <property type="taxonomic scope" value="Eukaryota"/>
</dbReference>
<feature type="region of interest" description="Disordered" evidence="3">
    <location>
        <begin position="426"/>
        <end position="452"/>
    </location>
</feature>
<dbReference type="Pfam" id="PF05266">
    <property type="entry name" value="DUF724"/>
    <property type="match status" value="1"/>
</dbReference>
<dbReference type="SMART" id="SM00743">
    <property type="entry name" value="Agenet"/>
    <property type="match status" value="4"/>
</dbReference>
<reference evidence="6" key="2">
    <citation type="submission" date="2013-12" db="EMBL/GenBank/DDBJ databases">
        <authorList>
            <person name="Yu Y."/>
            <person name="Lee S."/>
            <person name="de Baynast K."/>
            <person name="Wissotski M."/>
            <person name="Liu L."/>
            <person name="Talag J."/>
            <person name="Goicoechea J."/>
            <person name="Angelova A."/>
            <person name="Jetty R."/>
            <person name="Kudrna D."/>
            <person name="Golser W."/>
            <person name="Rivera L."/>
            <person name="Zhang J."/>
            <person name="Wing R."/>
        </authorList>
    </citation>
    <scope>NUCLEOTIDE SEQUENCE</scope>
</reference>
<feature type="domain" description="Agenet" evidence="4">
    <location>
        <begin position="58"/>
        <end position="132"/>
    </location>
</feature>
<name>A0A0D9XT41_9ORYZ</name>
<dbReference type="STRING" id="77586.A0A0D9XT41"/>
<dbReference type="Gramene" id="LPERR11G13380.1">
    <property type="protein sequence ID" value="LPERR11G13380.1"/>
    <property type="gene ID" value="LPERR11G13380"/>
</dbReference>
<evidence type="ECO:0000313" key="6">
    <source>
        <dbReference type="Proteomes" id="UP000032180"/>
    </source>
</evidence>
<dbReference type="PANTHER" id="PTHR31917:SF74">
    <property type="entry name" value="EXPRESSED PROTEIN"/>
    <property type="match status" value="1"/>
</dbReference>
<dbReference type="AlphaFoldDB" id="A0A0D9XT41"/>
<feature type="region of interest" description="Disordered" evidence="3">
    <location>
        <begin position="378"/>
        <end position="404"/>
    </location>
</feature>
<sequence>MAAGAVAGNGNGIGIGRSPPPGRRRRGGRRGRHWSRPPKPSSTSPDPNDSTLSPSLPPPMEPGAEVEVRVDADGFHGSWFEATVESFLPARGPRTPARYTASYAHLVDDDDGGALVEPFAPSHLRPRPPPISDDLLLRTHQIVEAFHKDGWWSGIVFPNSSSGAAAAGEESNPGGGITVAFPITREVITFPPRLVRPRRDYVAGVGWVPSDYVIALQPSRAVRVYEVGDKVEVERDRDVYGYSWFPAKVAKVIDKLSYIVEYSTDLEGDGDGDGDAAAAAGKSVEYLHWRFIRPAEEHTPRGVDFHLGPGTAVEAYCDGAWSPGVVRTVVGEGEYEVSVAGKNHKELLLTKVTELLKPQYKWNGKSWRIVSAKRYLRRQSVSGNSPSSPVDVFSSDDEHRHETELSALKRSRKEMKALQQLENVLTEDSDHASRSEMNTPLSELCKSSGSNSSLKPCSQLSGTKNFQVLSKKIVSNCLVPVRMLDVSSGNPIPQNESREDGIGKTVVNQEIVSDMMLTNGQLDTSCGTNADEGCAMLSTTKFRKQKMTLSCRYNPLQKASFQELQTKKTMPFKIKRGKVRPIQALLGRSDTSDDINLKRNSTSPSTEIICALRVSSECNTPSPLGKPINAVDVMSRRVDSGSYTRVFTSKKLATKKRFKESESPGNLLDANSTVQPIGRKKAAGRLKGSSVERQLEGETHTQQQLDKTLDDSLNANEVIYQELLPLTPPGFESVVSGKLQQFSNDSFSVGSCDWNTDGLSESNIHSSLFDEELAATINGICLDNHNGDAQTDNVATQVAENSRLMEKPILSLDRSVEQEVGEDVGQGPIQVHTKKGASFQSTSDSTIVRGCSFAGSSMASDMSMCQVSGEQLPFTKTLALWSLVEAMDLFQKVPQQPHFLPLKRQLPPLREGIALGLMLSYSNFVDVMRKLCITDSMETFEVNIKTLATLKENGFNVEALQHSMTKLLQIKSDHTSLVSVSEKMEEEILDKASAVTRDDALLDEKDSAISKLEEELGRLRWEARKIAKNKENNEAELSRLKEENSNAQETRGQAEEQFRNVQAELRRCYAIGSQ</sequence>
<proteinExistence type="predicted"/>
<protein>
    <recommendedName>
        <fullName evidence="4">Agenet domain-containing protein</fullName>
    </recommendedName>
</protein>
<feature type="compositionally biased region" description="Basic and acidic residues" evidence="3">
    <location>
        <begin position="1035"/>
        <end position="1044"/>
    </location>
</feature>
<dbReference type="CDD" id="cd20405">
    <property type="entry name" value="Tudor_Agenet_AtDUF_rpt1_3"/>
    <property type="match status" value="1"/>
</dbReference>
<feature type="domain" description="Agenet" evidence="4">
    <location>
        <begin position="135"/>
        <end position="203"/>
    </location>
</feature>
<dbReference type="PANTHER" id="PTHR31917">
    <property type="entry name" value="AGENET DOMAIN-CONTAINING PROTEIN-RELATED"/>
    <property type="match status" value="1"/>
</dbReference>
<dbReference type="Proteomes" id="UP000032180">
    <property type="component" value="Chromosome 11"/>
</dbReference>
<feature type="region of interest" description="Disordered" evidence="3">
    <location>
        <begin position="1"/>
        <end position="63"/>
    </location>
</feature>
<keyword evidence="2" id="KW-0341">Growth regulation</keyword>
<dbReference type="HOGENOM" id="CLU_007138_0_0_1"/>
<feature type="region of interest" description="Disordered" evidence="3">
    <location>
        <begin position="1035"/>
        <end position="1057"/>
    </location>
</feature>
<reference evidence="5" key="3">
    <citation type="submission" date="2015-04" db="UniProtKB">
        <authorList>
            <consortium name="EnsemblPlants"/>
        </authorList>
    </citation>
    <scope>IDENTIFICATION</scope>
</reference>
<dbReference type="InterPro" id="IPR008395">
    <property type="entry name" value="Agenet-like_dom"/>
</dbReference>
<evidence type="ECO:0000256" key="3">
    <source>
        <dbReference type="SAM" id="MobiDB-lite"/>
    </source>
</evidence>
<feature type="compositionally biased region" description="Polar residues" evidence="3">
    <location>
        <begin position="435"/>
        <end position="452"/>
    </location>
</feature>
<evidence type="ECO:0000256" key="2">
    <source>
        <dbReference type="ARBA" id="ARBA00022604"/>
    </source>
</evidence>
<keyword evidence="6" id="KW-1185">Reference proteome</keyword>
<feature type="domain" description="Agenet" evidence="4">
    <location>
        <begin position="223"/>
        <end position="297"/>
    </location>
</feature>
<dbReference type="EnsemblPlants" id="LPERR11G13380.1">
    <property type="protein sequence ID" value="LPERR11G13380.1"/>
    <property type="gene ID" value="LPERR11G13380"/>
</dbReference>
<organism evidence="5 6">
    <name type="scientific">Leersia perrieri</name>
    <dbReference type="NCBI Taxonomy" id="77586"/>
    <lineage>
        <taxon>Eukaryota</taxon>
        <taxon>Viridiplantae</taxon>
        <taxon>Streptophyta</taxon>
        <taxon>Embryophyta</taxon>
        <taxon>Tracheophyta</taxon>
        <taxon>Spermatophyta</taxon>
        <taxon>Magnoliopsida</taxon>
        <taxon>Liliopsida</taxon>
        <taxon>Poales</taxon>
        <taxon>Poaceae</taxon>
        <taxon>BOP clade</taxon>
        <taxon>Oryzoideae</taxon>
        <taxon>Oryzeae</taxon>
        <taxon>Oryzinae</taxon>
        <taxon>Leersia</taxon>
    </lineage>
</organism>
<feature type="region of interest" description="Disordered" evidence="3">
    <location>
        <begin position="680"/>
        <end position="705"/>
    </location>
</feature>
<feature type="domain" description="Agenet" evidence="4">
    <location>
        <begin position="305"/>
        <end position="364"/>
    </location>
</feature>
<evidence type="ECO:0000259" key="4">
    <source>
        <dbReference type="SMART" id="SM00743"/>
    </source>
</evidence>
<dbReference type="InterPro" id="IPR007930">
    <property type="entry name" value="DUF724"/>
</dbReference>
<evidence type="ECO:0000256" key="1">
    <source>
        <dbReference type="ARBA" id="ARBA00022448"/>
    </source>
</evidence>
<dbReference type="Pfam" id="PF05641">
    <property type="entry name" value="Agenet"/>
    <property type="match status" value="2"/>
</dbReference>
<feature type="compositionally biased region" description="Basic residues" evidence="3">
    <location>
        <begin position="22"/>
        <end position="36"/>
    </location>
</feature>
<dbReference type="InterPro" id="IPR014002">
    <property type="entry name" value="Agenet_dom_plant"/>
</dbReference>
<evidence type="ECO:0000313" key="5">
    <source>
        <dbReference type="EnsemblPlants" id="LPERR11G13380.1"/>
    </source>
</evidence>
<keyword evidence="1" id="KW-0813">Transport</keyword>
<reference evidence="5 6" key="1">
    <citation type="submission" date="2012-08" db="EMBL/GenBank/DDBJ databases">
        <title>Oryza genome evolution.</title>
        <authorList>
            <person name="Wing R.A."/>
        </authorList>
    </citation>
    <scope>NUCLEOTIDE SEQUENCE</scope>
</reference>
<feature type="compositionally biased region" description="Low complexity" evidence="3">
    <location>
        <begin position="41"/>
        <end position="54"/>
    </location>
</feature>
<accession>A0A0D9XT41</accession>